<comment type="caution">
    <text evidence="4">The sequence shown here is derived from an EMBL/GenBank/DDBJ whole genome shotgun (WGS) entry which is preliminary data.</text>
</comment>
<evidence type="ECO:0000256" key="1">
    <source>
        <dbReference type="ARBA" id="ARBA00023122"/>
    </source>
</evidence>
<reference evidence="4" key="1">
    <citation type="submission" date="2013-07" db="EMBL/GenBank/DDBJ databases">
        <authorList>
            <person name="McIlroy S."/>
        </authorList>
    </citation>
    <scope>NUCLEOTIDE SEQUENCE [LARGE SCALE GENOMIC DNA]</scope>
    <source>
        <strain evidence="4">Run_A_D11</strain>
    </source>
</reference>
<protein>
    <submittedName>
        <fullName evidence="4">CBS domain protein</fullName>
    </submittedName>
</protein>
<gene>
    <name evidence="4" type="ORF">BN873_330094</name>
</gene>
<dbReference type="OrthoDB" id="9802114at2"/>
<dbReference type="EMBL" id="CBTJ020000040">
    <property type="protein sequence ID" value="CDI02617.1"/>
    <property type="molecule type" value="Genomic_DNA"/>
</dbReference>
<dbReference type="SMART" id="SM00116">
    <property type="entry name" value="CBS"/>
    <property type="match status" value="2"/>
</dbReference>
<evidence type="ECO:0000259" key="3">
    <source>
        <dbReference type="PROSITE" id="PS51371"/>
    </source>
</evidence>
<dbReference type="PANTHER" id="PTHR43080:SF2">
    <property type="entry name" value="CBS DOMAIN-CONTAINING PROTEIN"/>
    <property type="match status" value="1"/>
</dbReference>
<dbReference type="AlphaFoldDB" id="W6M4K1"/>
<dbReference type="InterPro" id="IPR051257">
    <property type="entry name" value="Diverse_CBS-Domain"/>
</dbReference>
<dbReference type="PROSITE" id="PS51371">
    <property type="entry name" value="CBS"/>
    <property type="match status" value="1"/>
</dbReference>
<proteinExistence type="predicted"/>
<dbReference type="CDD" id="cd02205">
    <property type="entry name" value="CBS_pair_SF"/>
    <property type="match status" value="1"/>
</dbReference>
<evidence type="ECO:0000313" key="5">
    <source>
        <dbReference type="Proteomes" id="UP000035760"/>
    </source>
</evidence>
<dbReference type="InterPro" id="IPR000644">
    <property type="entry name" value="CBS_dom"/>
</dbReference>
<reference evidence="4" key="2">
    <citation type="submission" date="2014-03" db="EMBL/GenBank/DDBJ databases">
        <title>Candidatus Competibacter-lineage genomes retrieved from metagenomes reveal functional metabolic diversity.</title>
        <authorList>
            <person name="McIlroy S.J."/>
            <person name="Albertsen M."/>
            <person name="Andresen E.K."/>
            <person name="Saunders A.M."/>
            <person name="Kristiansen R."/>
            <person name="Stokholm-Bjerregaard M."/>
            <person name="Nielsen K.L."/>
            <person name="Nielsen P.H."/>
        </authorList>
    </citation>
    <scope>NUCLEOTIDE SEQUENCE</scope>
    <source>
        <strain evidence="4">Run_A_D11</strain>
    </source>
</reference>
<dbReference type="Gene3D" id="3.90.1280.20">
    <property type="match status" value="1"/>
</dbReference>
<keyword evidence="1 2" id="KW-0129">CBS domain</keyword>
<evidence type="ECO:0000313" key="4">
    <source>
        <dbReference type="EMBL" id="CDI02617.1"/>
    </source>
</evidence>
<dbReference type="Proteomes" id="UP000035760">
    <property type="component" value="Unassembled WGS sequence"/>
</dbReference>
<sequence>MTARNLMNPNPVTLRLTDTVAAAAEHIIKEHLRHIPVVDDQGRYAGTFSIYSLLQLALPKAVTMKEGLSNAGFVNEETPELARRLRERSNEVVANWLSKDPVLHPDSSAMDALLLLLQGHVSVPVVEKTTQRLVGMMSSWNVIEKLTAEKP</sequence>
<dbReference type="STRING" id="1400863.BN873_330094"/>
<dbReference type="PANTHER" id="PTHR43080">
    <property type="entry name" value="CBS DOMAIN-CONTAINING PROTEIN CBSX3, MITOCHONDRIAL"/>
    <property type="match status" value="1"/>
</dbReference>
<dbReference type="Pfam" id="PF00571">
    <property type="entry name" value="CBS"/>
    <property type="match status" value="2"/>
</dbReference>
<accession>W6M4K1</accession>
<dbReference type="InterPro" id="IPR046342">
    <property type="entry name" value="CBS_dom_sf"/>
</dbReference>
<name>W6M4K1_9GAMM</name>
<dbReference type="SUPFAM" id="SSF54631">
    <property type="entry name" value="CBS-domain pair"/>
    <property type="match status" value="1"/>
</dbReference>
<feature type="domain" description="CBS" evidence="3">
    <location>
        <begin position="7"/>
        <end position="66"/>
    </location>
</feature>
<organism evidence="4 5">
    <name type="scientific">Candidatus Competibacter denitrificans Run_A_D11</name>
    <dbReference type="NCBI Taxonomy" id="1400863"/>
    <lineage>
        <taxon>Bacteria</taxon>
        <taxon>Pseudomonadati</taxon>
        <taxon>Pseudomonadota</taxon>
        <taxon>Gammaproteobacteria</taxon>
        <taxon>Candidatus Competibacteraceae</taxon>
        <taxon>Candidatus Competibacter</taxon>
    </lineage>
</organism>
<evidence type="ECO:0000256" key="2">
    <source>
        <dbReference type="PROSITE-ProRule" id="PRU00703"/>
    </source>
</evidence>
<keyword evidence="5" id="KW-1185">Reference proteome</keyword>
<dbReference type="Gene3D" id="3.10.580.10">
    <property type="entry name" value="CBS-domain"/>
    <property type="match status" value="1"/>
</dbReference>
<dbReference type="RefSeq" id="WP_048672961.1">
    <property type="nucleotide sequence ID" value="NZ_CBTJ020000040.1"/>
</dbReference>